<dbReference type="InterPro" id="IPR011050">
    <property type="entry name" value="Pectin_lyase_fold/virulence"/>
</dbReference>
<dbReference type="CDD" id="cd14488">
    <property type="entry name" value="CBM6-CBM35-CBM36_like_2"/>
    <property type="match status" value="1"/>
</dbReference>
<dbReference type="Gene3D" id="2.160.20.10">
    <property type="entry name" value="Single-stranded right-handed beta-helix, Pectin lyase-like"/>
    <property type="match status" value="1"/>
</dbReference>
<evidence type="ECO:0000313" key="2">
    <source>
        <dbReference type="EMBL" id="TSJ78565.1"/>
    </source>
</evidence>
<dbReference type="InterPro" id="IPR012334">
    <property type="entry name" value="Pectin_lyas_fold"/>
</dbReference>
<sequence>MNRPHMACASGIPGKLAQFARPSNPSGKSLFFLLRKSLLPAALFTAFFAADASATNYYVDSQSGNNANNGTSTSTPWQTLTNVNATMFAAGDNVYFKRGGVWNGTLYPKIDVTNINAGIGTSPTNRITFDAYGPLTDPKPQINGNGAKWAVQIVNKQYFTFQNFHITNTAAADGVRMGIRVAFGGDGTPLGSVYQFNDVKILNNDISDVRGITVRAQGIYDQSGGIYVELMDYKGSQTRVDSLLIEGNYFYNNRCIGLHVKAPGNYNGREDLWATNLKIRCNIFDGTGADHIVLNGATGAFVEYNAGYDAGISTLATPDPDCWIAGMWSAYHTRDITFQYNEVARTRNNILNGIKGDSQAFDADLGTRGNQVFQYNYTHENEGGVFLLMPDDGVSKVAFYRYNLSVNDGRKTFTGCQFAMNPNPGESAAYVYNNVFYSTRPEGFRMRDYAGAYYYNNVFHVTSAIYPTAPVFSNNAYYGHMPDVNDPYKVVADPKFAGPLPGATANDGYTSANTQLFKIQSNSPLINAGMAIPSLGIGTLLDNGSRDFWGNPLYAGGHADIGAHEYVGGSAAAPAAVARVDNTAGASVAYTGPWTHVTNDENAYLTTKSTAGVGAYVQHTFTGTNVGVYGAKGPNMGKVSLNVDNGTSVLVDCYWPVPLHRVLLHHFTGLANTAHTLRGTVMAKNPASSSNLVVIDYFQQNPVAPPTAPVVTTIDAAPGAGVVYNGSWTHFTADAAPDQAYYGKTRSVSSTVGAYVDFTFTGTGVRLIGTKGGDFGKINVSVNGGAATSVNCYQGLITEFQRHLFEVNNLTPGTHTLRVTVAAKDPASTANTIALDLIQAIGTATVGGADIIKDNTDAGGITISGAWSSSVSVPGFLGTDYVSSPAGSSNTLRYTPTIPTTGTYEVFARWTQLANRASAVPYEITSASGTVTVSKDQRAQGSQWVSLGLYPFNAGTTGNVLIRSTATDGYTIADGVRFTQQSQGVEIVVDASDPTGVTKVGAWTGSTTTAGYHGADALNDGNTKSGTQSVQFTPTLPSAGTYEVFAWWPAATNRSPSVPFKVTHAGGNQTVNVDQRINGSQWYSLGTYTFNAGTTGNVLVTNAYTGPLPVPSQCYVITDAVRFVRQ</sequence>
<dbReference type="Proteomes" id="UP000315648">
    <property type="component" value="Unassembled WGS sequence"/>
</dbReference>
<dbReference type="RefSeq" id="WP_144228906.1">
    <property type="nucleotide sequence ID" value="NZ_CBCRVV010000002.1"/>
</dbReference>
<reference evidence="2 3" key="1">
    <citation type="submission" date="2019-07" db="EMBL/GenBank/DDBJ databases">
        <title>Description of 53C-WASEF.</title>
        <authorList>
            <person name="Pitt A."/>
            <person name="Hahn M.W."/>
        </authorList>
    </citation>
    <scope>NUCLEOTIDE SEQUENCE [LARGE SCALE GENOMIC DNA]</scope>
    <source>
        <strain evidence="2 3">53C-WASEF</strain>
    </source>
</reference>
<name>A0A556QPK2_9BACT</name>
<dbReference type="SUPFAM" id="SSF51126">
    <property type="entry name" value="Pectin lyase-like"/>
    <property type="match status" value="2"/>
</dbReference>
<proteinExistence type="predicted"/>
<feature type="domain" description="Golvesin/Xly CBD-like" evidence="1">
    <location>
        <begin position="987"/>
        <end position="1125"/>
    </location>
</feature>
<organism evidence="2 3">
    <name type="scientific">Rariglobus hedericola</name>
    <dbReference type="NCBI Taxonomy" id="2597822"/>
    <lineage>
        <taxon>Bacteria</taxon>
        <taxon>Pseudomonadati</taxon>
        <taxon>Verrucomicrobiota</taxon>
        <taxon>Opitutia</taxon>
        <taxon>Opitutales</taxon>
        <taxon>Opitutaceae</taxon>
        <taxon>Rariglobus</taxon>
    </lineage>
</organism>
<gene>
    <name evidence="2" type="ORF">FPL22_04495</name>
</gene>
<dbReference type="Pfam" id="PF25275">
    <property type="entry name" value="Golvesin_C"/>
    <property type="match status" value="2"/>
</dbReference>
<dbReference type="AlphaFoldDB" id="A0A556QPK2"/>
<dbReference type="OrthoDB" id="3333873at2"/>
<evidence type="ECO:0000259" key="1">
    <source>
        <dbReference type="Pfam" id="PF25275"/>
    </source>
</evidence>
<protein>
    <recommendedName>
        <fullName evidence="1">Golvesin/Xly CBD-like domain-containing protein</fullName>
    </recommendedName>
</protein>
<accession>A0A556QPK2</accession>
<dbReference type="Gene3D" id="2.60.120.260">
    <property type="entry name" value="Galactose-binding domain-like"/>
    <property type="match status" value="2"/>
</dbReference>
<dbReference type="InterPro" id="IPR033803">
    <property type="entry name" value="CBD-like_Golvesin-Xly"/>
</dbReference>
<feature type="domain" description="Golvesin/Xly CBD-like" evidence="1">
    <location>
        <begin position="851"/>
        <end position="979"/>
    </location>
</feature>
<dbReference type="EMBL" id="VMBG01000001">
    <property type="protein sequence ID" value="TSJ78565.1"/>
    <property type="molecule type" value="Genomic_DNA"/>
</dbReference>
<comment type="caution">
    <text evidence="2">The sequence shown here is derived from an EMBL/GenBank/DDBJ whole genome shotgun (WGS) entry which is preliminary data.</text>
</comment>
<keyword evidence="3" id="KW-1185">Reference proteome</keyword>
<evidence type="ECO:0000313" key="3">
    <source>
        <dbReference type="Proteomes" id="UP000315648"/>
    </source>
</evidence>